<feature type="region of interest" description="Disordered" evidence="1">
    <location>
        <begin position="1"/>
        <end position="26"/>
    </location>
</feature>
<name>A0A1G4BRV0_9PEZI</name>
<dbReference type="EMBL" id="MJBS01000003">
    <property type="protein sequence ID" value="OHF04100.1"/>
    <property type="molecule type" value="Genomic_DNA"/>
</dbReference>
<dbReference type="RefSeq" id="XP_022481235.1">
    <property type="nucleotide sequence ID" value="XM_022612096.1"/>
</dbReference>
<protein>
    <submittedName>
        <fullName evidence="2">Uncharacterized protein</fullName>
    </submittedName>
</protein>
<dbReference type="GeneID" id="34553606"/>
<organism evidence="2 3">
    <name type="scientific">Colletotrichum orchidophilum</name>
    <dbReference type="NCBI Taxonomy" id="1209926"/>
    <lineage>
        <taxon>Eukaryota</taxon>
        <taxon>Fungi</taxon>
        <taxon>Dikarya</taxon>
        <taxon>Ascomycota</taxon>
        <taxon>Pezizomycotina</taxon>
        <taxon>Sordariomycetes</taxon>
        <taxon>Hypocreomycetidae</taxon>
        <taxon>Glomerellales</taxon>
        <taxon>Glomerellaceae</taxon>
        <taxon>Colletotrichum</taxon>
    </lineage>
</organism>
<proteinExistence type="predicted"/>
<accession>A0A1G4BRV0</accession>
<comment type="caution">
    <text evidence="2">The sequence shown here is derived from an EMBL/GenBank/DDBJ whole genome shotgun (WGS) entry which is preliminary data.</text>
</comment>
<evidence type="ECO:0000256" key="1">
    <source>
        <dbReference type="SAM" id="MobiDB-lite"/>
    </source>
</evidence>
<feature type="compositionally biased region" description="Low complexity" evidence="1">
    <location>
        <begin position="61"/>
        <end position="72"/>
    </location>
</feature>
<feature type="region of interest" description="Disordered" evidence="1">
    <location>
        <begin position="57"/>
        <end position="87"/>
    </location>
</feature>
<dbReference type="AlphaFoldDB" id="A0A1G4BRV0"/>
<reference evidence="2 3" key="1">
    <citation type="submission" date="2016-09" db="EMBL/GenBank/DDBJ databases">
        <authorList>
            <person name="Capua I."/>
            <person name="De Benedictis P."/>
            <person name="Joannis T."/>
            <person name="Lombin L.H."/>
            <person name="Cattoli G."/>
        </authorList>
    </citation>
    <scope>NUCLEOTIDE SEQUENCE [LARGE SCALE GENOMIC DNA]</scope>
    <source>
        <strain evidence="2 3">IMI 309357</strain>
    </source>
</reference>
<evidence type="ECO:0000313" key="2">
    <source>
        <dbReference type="EMBL" id="OHF04100.1"/>
    </source>
</evidence>
<gene>
    <name evidence="2" type="ORF">CORC01_00439</name>
</gene>
<dbReference type="Proteomes" id="UP000176998">
    <property type="component" value="Unassembled WGS sequence"/>
</dbReference>
<evidence type="ECO:0000313" key="3">
    <source>
        <dbReference type="Proteomes" id="UP000176998"/>
    </source>
</evidence>
<keyword evidence="3" id="KW-1185">Reference proteome</keyword>
<sequence length="87" mass="9606">MDPEPDPTSITVAREATEVTDADQPLRRSRKLATKIRLNKNYQEINGYAISRATETAASGRRMTATRATPAAKEPSKTTQEDVNIQC</sequence>